<dbReference type="EMBL" id="ASSY01000008">
    <property type="protein sequence ID" value="EOS50782.1"/>
    <property type="molecule type" value="Genomic_DNA"/>
</dbReference>
<accession>R9L4V3</accession>
<dbReference type="HOGENOM" id="CLU_3250868_0_0_11"/>
<evidence type="ECO:0000313" key="2">
    <source>
        <dbReference type="Proteomes" id="UP000014204"/>
    </source>
</evidence>
<sequence>MVRPMALPMIGVSSREELIEKLRLDVLSGMVVDSAWLLFVHR</sequence>
<gene>
    <name evidence="1" type="ORF">C811_01198</name>
</gene>
<proteinExistence type="predicted"/>
<evidence type="ECO:0000313" key="1">
    <source>
        <dbReference type="EMBL" id="EOS50782.1"/>
    </source>
</evidence>
<dbReference type="Proteomes" id="UP000014204">
    <property type="component" value="Unassembled WGS sequence"/>
</dbReference>
<name>R9L4V3_9ACTN</name>
<protein>
    <submittedName>
        <fullName evidence="1">Uncharacterized protein</fullName>
    </submittedName>
</protein>
<keyword evidence="2" id="KW-1185">Reference proteome</keyword>
<organism evidence="1 2">
    <name type="scientific">Adlercreutzia caecimuris B7</name>
    <dbReference type="NCBI Taxonomy" id="1235794"/>
    <lineage>
        <taxon>Bacteria</taxon>
        <taxon>Bacillati</taxon>
        <taxon>Actinomycetota</taxon>
        <taxon>Coriobacteriia</taxon>
        <taxon>Eggerthellales</taxon>
        <taxon>Eggerthellaceae</taxon>
        <taxon>Adlercreutzia</taxon>
    </lineage>
</organism>
<dbReference type="AlphaFoldDB" id="R9L4V3"/>
<dbReference type="STRING" id="1235794.C811_01198"/>
<reference evidence="1 2" key="1">
    <citation type="submission" date="2013-04" db="EMBL/GenBank/DDBJ databases">
        <title>The Genome Sequence of Enterorhabdus caecimuris B7.</title>
        <authorList>
            <consortium name="The Broad Institute Genomics Platform"/>
            <consortium name="The Broad Institute Genome Sequencing Center for Infectious Disease"/>
            <person name="Earl A."/>
            <person name="Xavier R."/>
            <person name="Elson C."/>
            <person name="Duck W."/>
            <person name="Walker B."/>
            <person name="Young S."/>
            <person name="Zeng Q."/>
            <person name="Gargeya S."/>
            <person name="Fitzgerald M."/>
            <person name="Haas B."/>
            <person name="Abouelleil A."/>
            <person name="Allen A.W."/>
            <person name="Alvarado L."/>
            <person name="Arachchi H.M."/>
            <person name="Berlin A.M."/>
            <person name="Chapman S.B."/>
            <person name="Gainer-Dewar J."/>
            <person name="Goldberg J."/>
            <person name="Griggs A."/>
            <person name="Gujja S."/>
            <person name="Hansen M."/>
            <person name="Howarth C."/>
            <person name="Imamovic A."/>
            <person name="Ireland A."/>
            <person name="Larimer J."/>
            <person name="McCowan C."/>
            <person name="Murphy C."/>
            <person name="Pearson M."/>
            <person name="Poon T.W."/>
            <person name="Priest M."/>
            <person name="Roberts A."/>
            <person name="Saif S."/>
            <person name="Shea T."/>
            <person name="Sisk P."/>
            <person name="Sykes S."/>
            <person name="Wortman J."/>
            <person name="Nusbaum C."/>
            <person name="Birren B."/>
        </authorList>
    </citation>
    <scope>NUCLEOTIDE SEQUENCE [LARGE SCALE GENOMIC DNA]</scope>
    <source>
        <strain evidence="1 2">B7</strain>
    </source>
</reference>
<comment type="caution">
    <text evidence="1">The sequence shown here is derived from an EMBL/GenBank/DDBJ whole genome shotgun (WGS) entry which is preliminary data.</text>
</comment>